<dbReference type="OrthoDB" id="1912519at2"/>
<accession>A0A1S2LQC7</accession>
<protein>
    <recommendedName>
        <fullName evidence="3">Lipoprotein</fullName>
    </recommendedName>
</protein>
<comment type="caution">
    <text evidence="1">The sequence shown here is derived from an EMBL/GenBank/DDBJ whole genome shotgun (WGS) entry which is preliminary data.</text>
</comment>
<reference evidence="1 2" key="1">
    <citation type="submission" date="2016-10" db="EMBL/GenBank/DDBJ databases">
        <title>Draft genome sequences of four alkaliphilic bacteria belonging to the Anaerobacillus genus.</title>
        <authorList>
            <person name="Bassil N.M."/>
            <person name="Lloyd J.R."/>
        </authorList>
    </citation>
    <scope>NUCLEOTIDE SEQUENCE [LARGE SCALE GENOMIC DNA]</scope>
    <source>
        <strain evidence="1 2">DSM 18345</strain>
    </source>
</reference>
<evidence type="ECO:0008006" key="3">
    <source>
        <dbReference type="Google" id="ProtNLM"/>
    </source>
</evidence>
<dbReference type="PROSITE" id="PS51257">
    <property type="entry name" value="PROKAR_LIPOPROTEIN"/>
    <property type="match status" value="1"/>
</dbReference>
<proteinExistence type="predicted"/>
<dbReference type="Gene3D" id="3.40.33.10">
    <property type="entry name" value="CAP"/>
    <property type="match status" value="1"/>
</dbReference>
<organism evidence="1 2">
    <name type="scientific">Anaerobacillus alkalilacustris</name>
    <dbReference type="NCBI Taxonomy" id="393763"/>
    <lineage>
        <taxon>Bacteria</taxon>
        <taxon>Bacillati</taxon>
        <taxon>Bacillota</taxon>
        <taxon>Bacilli</taxon>
        <taxon>Bacillales</taxon>
        <taxon>Bacillaceae</taxon>
        <taxon>Anaerobacillus</taxon>
    </lineage>
</organism>
<dbReference type="AlphaFoldDB" id="A0A1S2LQC7"/>
<dbReference type="InterPro" id="IPR035940">
    <property type="entry name" value="CAP_sf"/>
</dbReference>
<gene>
    <name evidence="1" type="ORF">BKP37_08695</name>
</gene>
<evidence type="ECO:0000313" key="1">
    <source>
        <dbReference type="EMBL" id="OIJ14410.1"/>
    </source>
</evidence>
<dbReference type="RefSeq" id="WP_071309211.1">
    <property type="nucleotide sequence ID" value="NZ_MLQR01000020.1"/>
</dbReference>
<sequence length="167" mass="19535">MFKFFLKYKVSLVLVIFFVILTGCGTTDRMEFYDNTESTTLSEEVNSISLDSQEDKVRQAFGDPDSVREVENNNSKYLEYNDIEFQIVNDKVVRYFYTNNKFKTQKGIELGSSKENVIHAYGENYYEREDTGQKIIGYFDKTKKVNIEFGFSEYLDSVMVSKIVNNR</sequence>
<keyword evidence="2" id="KW-1185">Reference proteome</keyword>
<name>A0A1S2LQC7_9BACI</name>
<dbReference type="Proteomes" id="UP000179524">
    <property type="component" value="Unassembled WGS sequence"/>
</dbReference>
<evidence type="ECO:0000313" key="2">
    <source>
        <dbReference type="Proteomes" id="UP000179524"/>
    </source>
</evidence>
<dbReference type="EMBL" id="MLQR01000020">
    <property type="protein sequence ID" value="OIJ14410.1"/>
    <property type="molecule type" value="Genomic_DNA"/>
</dbReference>